<organism evidence="1">
    <name type="scientific">Collinsella aerofaciens</name>
    <dbReference type="NCBI Taxonomy" id="74426"/>
    <lineage>
        <taxon>Bacteria</taxon>
        <taxon>Bacillati</taxon>
        <taxon>Actinomycetota</taxon>
        <taxon>Coriobacteriia</taxon>
        <taxon>Coriobacteriales</taxon>
        <taxon>Coriobacteriaceae</taxon>
        <taxon>Collinsella</taxon>
    </lineage>
</organism>
<dbReference type="AlphaFoldDB" id="A0A6N2YH32"/>
<evidence type="ECO:0000313" key="1">
    <source>
        <dbReference type="EMBL" id="VYT66059.1"/>
    </source>
</evidence>
<protein>
    <submittedName>
        <fullName evidence="1">Uncharacterized protein</fullName>
    </submittedName>
</protein>
<dbReference type="EMBL" id="CACRTW010000003">
    <property type="protein sequence ID" value="VYT66059.1"/>
    <property type="molecule type" value="Genomic_DNA"/>
</dbReference>
<proteinExistence type="predicted"/>
<name>A0A6N2YH32_9ACTN</name>
<reference evidence="1" key="1">
    <citation type="submission" date="2019-11" db="EMBL/GenBank/DDBJ databases">
        <authorList>
            <person name="Feng L."/>
        </authorList>
    </citation>
    <scope>NUCLEOTIDE SEQUENCE</scope>
    <source>
        <strain evidence="1">CaerofaciensLFYP39</strain>
    </source>
</reference>
<gene>
    <name evidence="1" type="ORF">CALFYP39_00249</name>
</gene>
<sequence length="75" mass="8514">MRKRRTQGQQPAASGAFLWIVLYAFRSPLWWGLDNLSRLSADCGGKALIFIGFYSPKCVEKRLYLCYSAPVLKAQ</sequence>
<accession>A0A6N2YH32</accession>